<gene>
    <name evidence="1" type="ORF">G2W53_004084</name>
</gene>
<evidence type="ECO:0000313" key="1">
    <source>
        <dbReference type="EMBL" id="KAF7841786.1"/>
    </source>
</evidence>
<reference evidence="1" key="1">
    <citation type="submission" date="2020-09" db="EMBL/GenBank/DDBJ databases">
        <title>Genome-Enabled Discovery of Anthraquinone Biosynthesis in Senna tora.</title>
        <authorList>
            <person name="Kang S.-H."/>
            <person name="Pandey R.P."/>
            <person name="Lee C.-M."/>
            <person name="Sim J.-S."/>
            <person name="Jeong J.-T."/>
            <person name="Choi B.-S."/>
            <person name="Jung M."/>
            <person name="Ginzburg D."/>
            <person name="Zhao K."/>
            <person name="Won S.Y."/>
            <person name="Oh T.-J."/>
            <person name="Yu Y."/>
            <person name="Kim N.-H."/>
            <person name="Lee O.R."/>
            <person name="Lee T.-H."/>
            <person name="Bashyal P."/>
            <person name="Kim T.-S."/>
            <person name="Lee W.-H."/>
            <person name="Kawkins C."/>
            <person name="Kim C.-K."/>
            <person name="Kim J.S."/>
            <person name="Ahn B.O."/>
            <person name="Rhee S.Y."/>
            <person name="Sohng J.K."/>
        </authorList>
    </citation>
    <scope>NUCLEOTIDE SEQUENCE</scope>
    <source>
        <tissue evidence="1">Leaf</tissue>
    </source>
</reference>
<comment type="caution">
    <text evidence="1">The sequence shown here is derived from an EMBL/GenBank/DDBJ whole genome shotgun (WGS) entry which is preliminary data.</text>
</comment>
<sequence length="65" mass="7456">MYLASADESATVFCFFDAHEIVFEPRRKTEVSFAGLAHESRNNSNSVNYIRPCICEIDQRTNKLL</sequence>
<keyword evidence="2" id="KW-1185">Reference proteome</keyword>
<protein>
    <submittedName>
        <fullName evidence="1">Retrovirus-related Pol polyprotein from transposon TNT 1-94</fullName>
    </submittedName>
</protein>
<name>A0A835CHP2_9FABA</name>
<dbReference type="EMBL" id="JAAIUW010000002">
    <property type="protein sequence ID" value="KAF7841786.1"/>
    <property type="molecule type" value="Genomic_DNA"/>
</dbReference>
<proteinExistence type="predicted"/>
<accession>A0A835CHP2</accession>
<organism evidence="1 2">
    <name type="scientific">Senna tora</name>
    <dbReference type="NCBI Taxonomy" id="362788"/>
    <lineage>
        <taxon>Eukaryota</taxon>
        <taxon>Viridiplantae</taxon>
        <taxon>Streptophyta</taxon>
        <taxon>Embryophyta</taxon>
        <taxon>Tracheophyta</taxon>
        <taxon>Spermatophyta</taxon>
        <taxon>Magnoliopsida</taxon>
        <taxon>eudicotyledons</taxon>
        <taxon>Gunneridae</taxon>
        <taxon>Pentapetalae</taxon>
        <taxon>rosids</taxon>
        <taxon>fabids</taxon>
        <taxon>Fabales</taxon>
        <taxon>Fabaceae</taxon>
        <taxon>Caesalpinioideae</taxon>
        <taxon>Cassia clade</taxon>
        <taxon>Senna</taxon>
    </lineage>
</organism>
<dbReference type="AlphaFoldDB" id="A0A835CHP2"/>
<dbReference type="Proteomes" id="UP000634136">
    <property type="component" value="Unassembled WGS sequence"/>
</dbReference>
<evidence type="ECO:0000313" key="2">
    <source>
        <dbReference type="Proteomes" id="UP000634136"/>
    </source>
</evidence>